<dbReference type="InterPro" id="IPR000835">
    <property type="entry name" value="HTH_MarR-typ"/>
</dbReference>
<dbReference type="InterPro" id="IPR036390">
    <property type="entry name" value="WH_DNA-bd_sf"/>
</dbReference>
<evidence type="ECO:0000256" key="1">
    <source>
        <dbReference type="ARBA" id="ARBA00023015"/>
    </source>
</evidence>
<dbReference type="PANTHER" id="PTHR33164:SF101">
    <property type="entry name" value="TRANSCRIPTIONAL REPRESSOR MPRA"/>
    <property type="match status" value="1"/>
</dbReference>
<proteinExistence type="predicted"/>
<dbReference type="Gene3D" id="1.10.10.10">
    <property type="entry name" value="Winged helix-like DNA-binding domain superfamily/Winged helix DNA-binding domain"/>
    <property type="match status" value="1"/>
</dbReference>
<dbReference type="Pfam" id="PF12802">
    <property type="entry name" value="MarR_2"/>
    <property type="match status" value="1"/>
</dbReference>
<evidence type="ECO:0000256" key="2">
    <source>
        <dbReference type="ARBA" id="ARBA00023125"/>
    </source>
</evidence>
<sequence>MGLSEDIKQAKFKSEFDKVVVNMMFTSNWLNQQEFYLFKPYGLTTQQYNTLRILRGQHPKAATINLIIDRMLDRMSNASRIVDKLVTKGLVSREINEKDRRAVDVKITSEGLRLLDELDLKLTDLVQKINVFTPEECVQMNSFLDRFRGTKPD</sequence>
<reference evidence="5" key="1">
    <citation type="submission" date="2022-09" db="EMBL/GenBank/DDBJ databases">
        <title>Comparative genomics and taxonomic characterization of three novel marine species of genus Reichenbachiella exhibiting antioxidant and polysaccharide degradation activities.</title>
        <authorList>
            <person name="Muhammad N."/>
            <person name="Lee Y.-J."/>
            <person name="Ko J."/>
            <person name="Kim S.-G."/>
        </authorList>
    </citation>
    <scope>NUCLEOTIDE SEQUENCE</scope>
    <source>
        <strain evidence="5">BKB1-1</strain>
    </source>
</reference>
<keyword evidence="6" id="KW-1185">Reference proteome</keyword>
<accession>A0ABY6CMH8</accession>
<dbReference type="EMBL" id="CP106679">
    <property type="protein sequence ID" value="UXP31712.1"/>
    <property type="molecule type" value="Genomic_DNA"/>
</dbReference>
<organism evidence="5 6">
    <name type="scientific">Reichenbachiella agarivorans</name>
    <dbReference type="NCBI Taxonomy" id="2979464"/>
    <lineage>
        <taxon>Bacteria</taxon>
        <taxon>Pseudomonadati</taxon>
        <taxon>Bacteroidota</taxon>
        <taxon>Cytophagia</taxon>
        <taxon>Cytophagales</taxon>
        <taxon>Reichenbachiellaceae</taxon>
        <taxon>Reichenbachiella</taxon>
    </lineage>
</organism>
<dbReference type="InterPro" id="IPR039422">
    <property type="entry name" value="MarR/SlyA-like"/>
</dbReference>
<feature type="domain" description="HTH marR-type" evidence="4">
    <location>
        <begin position="1"/>
        <end position="149"/>
    </location>
</feature>
<dbReference type="PROSITE" id="PS01117">
    <property type="entry name" value="HTH_MARR_1"/>
    <property type="match status" value="1"/>
</dbReference>
<dbReference type="PRINTS" id="PR00598">
    <property type="entry name" value="HTHMARR"/>
</dbReference>
<protein>
    <submittedName>
        <fullName evidence="5">MarR family transcriptional regulator</fullName>
    </submittedName>
</protein>
<keyword evidence="3" id="KW-0804">Transcription</keyword>
<keyword evidence="2" id="KW-0238">DNA-binding</keyword>
<evidence type="ECO:0000313" key="5">
    <source>
        <dbReference type="EMBL" id="UXP31712.1"/>
    </source>
</evidence>
<name>A0ABY6CMH8_9BACT</name>
<keyword evidence="1" id="KW-0805">Transcription regulation</keyword>
<dbReference type="RefSeq" id="WP_262309151.1">
    <property type="nucleotide sequence ID" value="NZ_CP106679.1"/>
</dbReference>
<dbReference type="Proteomes" id="UP001065174">
    <property type="component" value="Chromosome"/>
</dbReference>
<evidence type="ECO:0000313" key="6">
    <source>
        <dbReference type="Proteomes" id="UP001065174"/>
    </source>
</evidence>
<gene>
    <name evidence="5" type="ORF">N6H18_15285</name>
</gene>
<dbReference type="SMART" id="SM00347">
    <property type="entry name" value="HTH_MARR"/>
    <property type="match status" value="1"/>
</dbReference>
<evidence type="ECO:0000259" key="4">
    <source>
        <dbReference type="PROSITE" id="PS50995"/>
    </source>
</evidence>
<evidence type="ECO:0000256" key="3">
    <source>
        <dbReference type="ARBA" id="ARBA00023163"/>
    </source>
</evidence>
<dbReference type="PROSITE" id="PS50995">
    <property type="entry name" value="HTH_MARR_2"/>
    <property type="match status" value="1"/>
</dbReference>
<dbReference type="InterPro" id="IPR023187">
    <property type="entry name" value="Tscrpt_reg_MarR-type_CS"/>
</dbReference>
<dbReference type="SUPFAM" id="SSF46785">
    <property type="entry name" value="Winged helix' DNA-binding domain"/>
    <property type="match status" value="1"/>
</dbReference>
<dbReference type="PANTHER" id="PTHR33164">
    <property type="entry name" value="TRANSCRIPTIONAL REGULATOR, MARR FAMILY"/>
    <property type="match status" value="1"/>
</dbReference>
<dbReference type="InterPro" id="IPR036388">
    <property type="entry name" value="WH-like_DNA-bd_sf"/>
</dbReference>